<dbReference type="AlphaFoldDB" id="A0A6J6UYX0"/>
<accession>A0A6J6UYX0</accession>
<evidence type="ECO:0000313" key="1">
    <source>
        <dbReference type="EMBL" id="CAB4765030.1"/>
    </source>
</evidence>
<dbReference type="InterPro" id="IPR024248">
    <property type="entry name" value="DUF2695"/>
</dbReference>
<protein>
    <submittedName>
        <fullName evidence="1">Unannotated protein</fullName>
    </submittedName>
</protein>
<proteinExistence type="predicted"/>
<sequence>MDTGRVVRDAEEYLLRVVGEVLAPHPQECVLCYVVRMVEEHDCDSTLRWTTRFRELRSPLASGLEDRMRSVGGFCDCEIFANGYGLAREHLVRDLDSDELEAPERLPSCAGVRRMDSTRPCGVWVRGGEPPPL</sequence>
<dbReference type="Pfam" id="PF10905">
    <property type="entry name" value="DUF2695"/>
    <property type="match status" value="1"/>
</dbReference>
<organism evidence="1">
    <name type="scientific">freshwater metagenome</name>
    <dbReference type="NCBI Taxonomy" id="449393"/>
    <lineage>
        <taxon>unclassified sequences</taxon>
        <taxon>metagenomes</taxon>
        <taxon>ecological metagenomes</taxon>
    </lineage>
</organism>
<reference evidence="1" key="1">
    <citation type="submission" date="2020-05" db="EMBL/GenBank/DDBJ databases">
        <authorList>
            <person name="Chiriac C."/>
            <person name="Salcher M."/>
            <person name="Ghai R."/>
            <person name="Kavagutti S V."/>
        </authorList>
    </citation>
    <scope>NUCLEOTIDE SEQUENCE</scope>
</reference>
<gene>
    <name evidence="1" type="ORF">UFOPK2761_02955</name>
</gene>
<name>A0A6J6UYX0_9ZZZZ</name>
<dbReference type="EMBL" id="CAEZYQ010000031">
    <property type="protein sequence ID" value="CAB4765030.1"/>
    <property type="molecule type" value="Genomic_DNA"/>
</dbReference>